<keyword evidence="6 14" id="KW-0808">Transferase</keyword>
<evidence type="ECO:0000256" key="4">
    <source>
        <dbReference type="ARBA" id="ARBA00005139"/>
    </source>
</evidence>
<evidence type="ECO:0000256" key="7">
    <source>
        <dbReference type="ARBA" id="ARBA00022741"/>
    </source>
</evidence>
<dbReference type="GO" id="GO:0005829">
    <property type="term" value="C:cytosol"/>
    <property type="evidence" value="ECO:0007669"/>
    <property type="project" value="TreeGrafter"/>
</dbReference>
<dbReference type="InterPro" id="IPR002912">
    <property type="entry name" value="ACT_dom"/>
</dbReference>
<dbReference type="InterPro" id="IPR045865">
    <property type="entry name" value="ACT-like_dom_sf"/>
</dbReference>
<comment type="caution">
    <text evidence="17">The sequence shown here is derived from an EMBL/GenBank/DDBJ whole genome shotgun (WGS) entry which is preliminary data.</text>
</comment>
<evidence type="ECO:0000256" key="12">
    <source>
        <dbReference type="ARBA" id="ARBA00047872"/>
    </source>
</evidence>
<accession>A0A2J9PPB1</accession>
<evidence type="ECO:0000256" key="10">
    <source>
        <dbReference type="ARBA" id="ARBA00022915"/>
    </source>
</evidence>
<dbReference type="Pfam" id="PF00696">
    <property type="entry name" value="AA_kinase"/>
    <property type="match status" value="1"/>
</dbReference>
<dbReference type="PANTHER" id="PTHR21499">
    <property type="entry name" value="ASPARTATE KINASE"/>
    <property type="match status" value="1"/>
</dbReference>
<feature type="domain" description="ACT" evidence="16">
    <location>
        <begin position="391"/>
        <end position="451"/>
    </location>
</feature>
<dbReference type="UniPathway" id="UPA00050">
    <property type="reaction ID" value="UER00461"/>
</dbReference>
<dbReference type="InterPro" id="IPR001341">
    <property type="entry name" value="Asp_kinase"/>
</dbReference>
<evidence type="ECO:0000256" key="9">
    <source>
        <dbReference type="ARBA" id="ARBA00022840"/>
    </source>
</evidence>
<evidence type="ECO:0000256" key="15">
    <source>
        <dbReference type="RuleBase" id="RU004249"/>
    </source>
</evidence>
<dbReference type="Gene3D" id="3.40.1160.10">
    <property type="entry name" value="Acetylglutamate kinase-like"/>
    <property type="match status" value="1"/>
</dbReference>
<gene>
    <name evidence="17" type="ORF">A6J77_008120</name>
</gene>
<dbReference type="Gene3D" id="3.30.2130.10">
    <property type="entry name" value="VC0802-like"/>
    <property type="match status" value="1"/>
</dbReference>
<keyword evidence="9 13" id="KW-0067">ATP-binding</keyword>
<evidence type="ECO:0000259" key="16">
    <source>
        <dbReference type="PROSITE" id="PS51671"/>
    </source>
</evidence>
<organism evidence="17 18">
    <name type="scientific">Aerococcus viridans</name>
    <dbReference type="NCBI Taxonomy" id="1377"/>
    <lineage>
        <taxon>Bacteria</taxon>
        <taxon>Bacillati</taxon>
        <taxon>Bacillota</taxon>
        <taxon>Bacilli</taxon>
        <taxon>Lactobacillales</taxon>
        <taxon>Aerococcaceae</taxon>
        <taxon>Aerococcus</taxon>
    </lineage>
</organism>
<dbReference type="EC" id="2.7.2.4" evidence="14"/>
<evidence type="ECO:0000256" key="11">
    <source>
        <dbReference type="ARBA" id="ARBA00023154"/>
    </source>
</evidence>
<name>A0A2J9PPB1_9LACT</name>
<evidence type="ECO:0000256" key="1">
    <source>
        <dbReference type="ARBA" id="ARBA00003121"/>
    </source>
</evidence>
<dbReference type="InterPro" id="IPR005260">
    <property type="entry name" value="Asp_kin_monofn"/>
</dbReference>
<keyword evidence="7 13" id="KW-0547">Nucleotide-binding</keyword>
<keyword evidence="15" id="KW-0028">Amino-acid biosynthesis</keyword>
<dbReference type="UniPathway" id="UPA00034">
    <property type="reaction ID" value="UER00015"/>
</dbReference>
<evidence type="ECO:0000313" key="17">
    <source>
        <dbReference type="EMBL" id="PNL92194.1"/>
    </source>
</evidence>
<comment type="function">
    <text evidence="1">Catalyzes the phosphorylation of the beta-carboxyl group of aspartic acid with ATP to yield 4-phospho-L-aspartate, which is involved in the branched biosynthetic pathway leading to the biosynthesis of amino acids threonine, isoleucine and methionine.</text>
</comment>
<dbReference type="RefSeq" id="WP_083069783.1">
    <property type="nucleotide sequence ID" value="NZ_JALXKY010000007.1"/>
</dbReference>
<dbReference type="NCBIfam" id="TIGR00657">
    <property type="entry name" value="asp_kinases"/>
    <property type="match status" value="1"/>
</dbReference>
<dbReference type="GO" id="GO:0004072">
    <property type="term" value="F:aspartate kinase activity"/>
    <property type="evidence" value="ECO:0007669"/>
    <property type="project" value="UniProtKB-EC"/>
</dbReference>
<dbReference type="Proteomes" id="UP000192813">
    <property type="component" value="Unassembled WGS sequence"/>
</dbReference>
<evidence type="ECO:0000256" key="14">
    <source>
        <dbReference type="RuleBase" id="RU003448"/>
    </source>
</evidence>
<evidence type="ECO:0000256" key="6">
    <source>
        <dbReference type="ARBA" id="ARBA00022679"/>
    </source>
</evidence>
<comment type="pathway">
    <text evidence="4 15">Amino-acid biosynthesis; L-threonine biosynthesis; L-threonine from L-aspartate: step 1/5.</text>
</comment>
<dbReference type="EMBL" id="NBTM02000001">
    <property type="protein sequence ID" value="PNL92194.1"/>
    <property type="molecule type" value="Genomic_DNA"/>
</dbReference>
<dbReference type="PROSITE" id="PS00324">
    <property type="entry name" value="ASPARTOKINASE"/>
    <property type="match status" value="1"/>
</dbReference>
<evidence type="ECO:0000256" key="13">
    <source>
        <dbReference type="PIRSR" id="PIRSR000726-1"/>
    </source>
</evidence>
<dbReference type="GO" id="GO:0005524">
    <property type="term" value="F:ATP binding"/>
    <property type="evidence" value="ECO:0007669"/>
    <property type="project" value="UniProtKB-KW"/>
</dbReference>
<evidence type="ECO:0000256" key="3">
    <source>
        <dbReference type="ARBA" id="ARBA00004986"/>
    </source>
</evidence>
<dbReference type="PROSITE" id="PS51671">
    <property type="entry name" value="ACT"/>
    <property type="match status" value="1"/>
</dbReference>
<dbReference type="AlphaFoldDB" id="A0A2J9PPB1"/>
<dbReference type="Gene3D" id="1.20.120.1320">
    <property type="entry name" value="Aspartokinase, catalytic domain"/>
    <property type="match status" value="1"/>
</dbReference>
<dbReference type="InterPro" id="IPR042199">
    <property type="entry name" value="AsparK_Bifunc_asparK/hSer_DH"/>
</dbReference>
<dbReference type="GO" id="GO:0009088">
    <property type="term" value="P:threonine biosynthetic process"/>
    <property type="evidence" value="ECO:0007669"/>
    <property type="project" value="UniProtKB-UniPathway"/>
</dbReference>
<protein>
    <recommendedName>
        <fullName evidence="14">Aspartokinase</fullName>
        <ecNumber evidence="14">2.7.2.4</ecNumber>
    </recommendedName>
</protein>
<dbReference type="GO" id="GO:0009089">
    <property type="term" value="P:lysine biosynthetic process via diaminopimelate"/>
    <property type="evidence" value="ECO:0007669"/>
    <property type="project" value="UniProtKB-UniPathway"/>
</dbReference>
<feature type="binding site" evidence="13">
    <location>
        <position position="227"/>
    </location>
    <ligand>
        <name>ATP</name>
        <dbReference type="ChEBI" id="CHEBI:30616"/>
    </ligand>
</feature>
<dbReference type="SUPFAM" id="SSF53633">
    <property type="entry name" value="Carbamate kinase-like"/>
    <property type="match status" value="1"/>
</dbReference>
<dbReference type="GO" id="GO:0009090">
    <property type="term" value="P:homoserine biosynthetic process"/>
    <property type="evidence" value="ECO:0007669"/>
    <property type="project" value="TreeGrafter"/>
</dbReference>
<evidence type="ECO:0000313" key="18">
    <source>
        <dbReference type="Proteomes" id="UP000192813"/>
    </source>
</evidence>
<dbReference type="FunFam" id="3.40.1160.10:FF:000027">
    <property type="entry name" value="Aspartokinase"/>
    <property type="match status" value="1"/>
</dbReference>
<dbReference type="InterPro" id="IPR001048">
    <property type="entry name" value="Asp/Glu/Uridylate_kinase"/>
</dbReference>
<reference evidence="18" key="1">
    <citation type="submission" date="2017-12" db="EMBL/GenBank/DDBJ databases">
        <title>FDA dAtabase for Regulatory Grade micrObial Sequences (FDA-ARGOS): Supporting development and validation of Infectious Disease Dx tests.</title>
        <authorList>
            <person name="Hoffmann M."/>
            <person name="Allard M."/>
            <person name="Evans P."/>
            <person name="Brown E."/>
            <person name="Tallon L."/>
            <person name="Sadzewicz L."/>
            <person name="Sengamalay N."/>
            <person name="Ott S."/>
            <person name="Godinez A."/>
            <person name="Nagaraj S."/>
            <person name="Vavikolanu K."/>
            <person name="Aluvathingal J."/>
            <person name="Nadendla S."/>
            <person name="Sichtig H."/>
        </authorList>
    </citation>
    <scope>NUCLEOTIDE SEQUENCE [LARGE SCALE GENOMIC DNA]</scope>
    <source>
        <strain evidence="18">FDAARGOS_249</strain>
    </source>
</reference>
<dbReference type="GO" id="GO:0019877">
    <property type="term" value="P:diaminopimelate biosynthetic process"/>
    <property type="evidence" value="ECO:0007669"/>
    <property type="project" value="UniProtKB-KW"/>
</dbReference>
<keyword evidence="10" id="KW-0220">Diaminopimelate biosynthesis</keyword>
<dbReference type="FunFam" id="3.30.2130.10:FF:000001">
    <property type="entry name" value="Bifunctional aspartokinase/homoserine dehydrogenase"/>
    <property type="match status" value="1"/>
</dbReference>
<dbReference type="UniPathway" id="UPA00051">
    <property type="reaction ID" value="UER00462"/>
</dbReference>
<comment type="catalytic activity">
    <reaction evidence="12 14">
        <text>L-aspartate + ATP = 4-phospho-L-aspartate + ADP</text>
        <dbReference type="Rhea" id="RHEA:23776"/>
        <dbReference type="ChEBI" id="CHEBI:29991"/>
        <dbReference type="ChEBI" id="CHEBI:30616"/>
        <dbReference type="ChEBI" id="CHEBI:57535"/>
        <dbReference type="ChEBI" id="CHEBI:456216"/>
        <dbReference type="EC" id="2.7.2.4"/>
    </reaction>
</comment>
<dbReference type="CDD" id="cd04911">
    <property type="entry name" value="ACT_AKiii-YclM-BS_1"/>
    <property type="match status" value="1"/>
</dbReference>
<evidence type="ECO:0000256" key="8">
    <source>
        <dbReference type="ARBA" id="ARBA00022777"/>
    </source>
</evidence>
<dbReference type="PIRSF" id="PIRSF000726">
    <property type="entry name" value="Asp_kin"/>
    <property type="match status" value="1"/>
</dbReference>
<keyword evidence="8 14" id="KW-0418">Kinase</keyword>
<comment type="similarity">
    <text evidence="5 14">Belongs to the aspartokinase family.</text>
</comment>
<dbReference type="InterPro" id="IPR018042">
    <property type="entry name" value="Aspartate_kinase_CS"/>
</dbReference>
<sequence length="451" mass="49185">MKVVKFGGSSVASAEQLVKVKDIVIGDADRKVVIVSAPGKRDKNDIKVTDLLIDLAAEVLHDSENASATFNKIVDRFRDTAEGLKMDLAIIDDISNQLNELISSDITDQPAYFVDAIKAFGEDANAQLIAAYFSGLGYEASYLNPQDAGLFLSDNPGQARVLPESYQNLYKLRERAGIIVIPGFFGYTKDGKLVTFSRGGSDITGAIVANGVKASMYENFTDVSSIYAANPGVVHKPVAIGQLTYSEMRELSYAGFSVFHDEALQPAFIADIPVAVKNTNEPQAPGTLITRTRPKNNLAISGIASTSGFASVYIKKYMMNREVGFVRRVLSVLEKYDVSFEHIVSGIDDIDVIFKEDALSKKEFEEMVAEIKAETAADSIEKRDNLSLVMLVGEGMIENIGNTARATKALSEAGINLEMINQGSSEISIMFGIIEEREDDAVRAIYNEFFN</sequence>
<dbReference type="InterPro" id="IPR054352">
    <property type="entry name" value="ACT_Aspartokinase"/>
</dbReference>
<evidence type="ECO:0000256" key="5">
    <source>
        <dbReference type="ARBA" id="ARBA00010122"/>
    </source>
</evidence>
<comment type="pathway">
    <text evidence="3 15">Amino-acid biosynthesis; L-methionine biosynthesis via de novo pathway; L-homoserine from L-aspartate: step 1/3.</text>
</comment>
<dbReference type="SUPFAM" id="SSF55021">
    <property type="entry name" value="ACT-like"/>
    <property type="match status" value="2"/>
</dbReference>
<dbReference type="NCBIfam" id="NF006540">
    <property type="entry name" value="PRK09034.1"/>
    <property type="match status" value="1"/>
</dbReference>
<dbReference type="InterPro" id="IPR036393">
    <property type="entry name" value="AceGlu_kinase-like_sf"/>
</dbReference>
<comment type="pathway">
    <text evidence="2 15">Amino-acid biosynthesis; L-lysine biosynthesis via DAP pathway; (S)-tetrahydrodipicolinate from L-aspartate: step 1/4.</text>
</comment>
<dbReference type="CDD" id="cd04916">
    <property type="entry name" value="ACT_AKiii-YclM-BS_2"/>
    <property type="match status" value="1"/>
</dbReference>
<dbReference type="Pfam" id="PF22468">
    <property type="entry name" value="ACT_9"/>
    <property type="match status" value="1"/>
</dbReference>
<evidence type="ECO:0000256" key="2">
    <source>
        <dbReference type="ARBA" id="ARBA00004766"/>
    </source>
</evidence>
<dbReference type="PANTHER" id="PTHR21499:SF67">
    <property type="entry name" value="ASPARTOKINASE 3"/>
    <property type="match status" value="1"/>
</dbReference>
<proteinExistence type="inferred from homology"/>
<feature type="binding site" evidence="13">
    <location>
        <begin position="221"/>
        <end position="222"/>
    </location>
    <ligand>
        <name>ATP</name>
        <dbReference type="ChEBI" id="CHEBI:30616"/>
    </ligand>
</feature>
<keyword evidence="11" id="KW-0457">Lysine biosynthesis</keyword>